<dbReference type="InterPro" id="IPR044788">
    <property type="entry name" value="X8_dom_prot"/>
</dbReference>
<dbReference type="InterPro" id="IPR012946">
    <property type="entry name" value="X8"/>
</dbReference>
<evidence type="ECO:0000259" key="2">
    <source>
        <dbReference type="SMART" id="SM00768"/>
    </source>
</evidence>
<keyword evidence="4" id="KW-1185">Reference proteome</keyword>
<gene>
    <name evidence="3" type="ORF">ACH5RR_029917</name>
</gene>
<reference evidence="3 4" key="1">
    <citation type="submission" date="2024-11" db="EMBL/GenBank/DDBJ databases">
        <title>A near-complete genome assembly of Cinchona calisaya.</title>
        <authorList>
            <person name="Lian D.C."/>
            <person name="Zhao X.W."/>
            <person name="Wei L."/>
        </authorList>
    </citation>
    <scope>NUCLEOTIDE SEQUENCE [LARGE SCALE GENOMIC DNA]</scope>
    <source>
        <tissue evidence="3">Nenye</tissue>
    </source>
</reference>
<dbReference type="AlphaFoldDB" id="A0ABD2YT28"/>
<name>A0ABD2YT28_9GENT</name>
<evidence type="ECO:0000313" key="3">
    <source>
        <dbReference type="EMBL" id="KAL3510516.1"/>
    </source>
</evidence>
<dbReference type="PANTHER" id="PTHR31044:SF52">
    <property type="entry name" value="OS01G0631500 PROTEIN"/>
    <property type="match status" value="1"/>
</dbReference>
<dbReference type="PANTHER" id="PTHR31044">
    <property type="entry name" value="BETA-1,3 GLUCANASE"/>
    <property type="match status" value="1"/>
</dbReference>
<comment type="caution">
    <text evidence="3">The sequence shown here is derived from an EMBL/GenBank/DDBJ whole genome shotgun (WGS) entry which is preliminary data.</text>
</comment>
<evidence type="ECO:0000256" key="1">
    <source>
        <dbReference type="ARBA" id="ARBA00022729"/>
    </source>
</evidence>
<organism evidence="3 4">
    <name type="scientific">Cinchona calisaya</name>
    <dbReference type="NCBI Taxonomy" id="153742"/>
    <lineage>
        <taxon>Eukaryota</taxon>
        <taxon>Viridiplantae</taxon>
        <taxon>Streptophyta</taxon>
        <taxon>Embryophyta</taxon>
        <taxon>Tracheophyta</taxon>
        <taxon>Spermatophyta</taxon>
        <taxon>Magnoliopsida</taxon>
        <taxon>eudicotyledons</taxon>
        <taxon>Gunneridae</taxon>
        <taxon>Pentapetalae</taxon>
        <taxon>asterids</taxon>
        <taxon>lamiids</taxon>
        <taxon>Gentianales</taxon>
        <taxon>Rubiaceae</taxon>
        <taxon>Cinchonoideae</taxon>
        <taxon>Cinchoneae</taxon>
        <taxon>Cinchona</taxon>
    </lineage>
</organism>
<dbReference type="GO" id="GO:0009506">
    <property type="term" value="C:plasmodesma"/>
    <property type="evidence" value="ECO:0007669"/>
    <property type="project" value="UniProtKB-ARBA"/>
</dbReference>
<dbReference type="EMBL" id="JBJUIK010000012">
    <property type="protein sequence ID" value="KAL3510516.1"/>
    <property type="molecule type" value="Genomic_DNA"/>
</dbReference>
<evidence type="ECO:0000313" key="4">
    <source>
        <dbReference type="Proteomes" id="UP001630127"/>
    </source>
</evidence>
<proteinExistence type="predicted"/>
<dbReference type="Proteomes" id="UP001630127">
    <property type="component" value="Unassembled WGS sequence"/>
</dbReference>
<feature type="domain" description="X8" evidence="2">
    <location>
        <begin position="1"/>
        <end position="60"/>
    </location>
</feature>
<keyword evidence="1" id="KW-0732">Signal</keyword>
<protein>
    <recommendedName>
        <fullName evidence="2">X8 domain-containing protein</fullName>
    </recommendedName>
</protein>
<sequence length="102" mass="10812">MQGSPCSDPDTVVAHASCAFDAFFDFDAYYYKIGMADRTCDFDGVASVTTADPSHASCIFPGSGGGGIVPLQMPPLLLHHWTPQSLAAIRSICLRTVSFLAP</sequence>
<accession>A0ABD2YT28</accession>
<dbReference type="SMART" id="SM00768">
    <property type="entry name" value="X8"/>
    <property type="match status" value="1"/>
</dbReference>